<evidence type="ECO:0008006" key="3">
    <source>
        <dbReference type="Google" id="ProtNLM"/>
    </source>
</evidence>
<evidence type="ECO:0000313" key="1">
    <source>
        <dbReference type="EMBL" id="GGK70140.1"/>
    </source>
</evidence>
<sequence length="143" mass="15250">MLAVAVGVLLLVAVVAAVLSATRPGPQLTEGSPEAAVRDYVAAVVEGDREAAAARLDPEGPCTEEDLRLVGEPSDGRIVLRDVELDGAEATVRVDVVHDGEGPFGAGEWRDELRFDLRRDGEHWVVTGEPWPMYGCQAPRPAP</sequence>
<keyword evidence="2" id="KW-1185">Reference proteome</keyword>
<proteinExistence type="predicted"/>
<comment type="caution">
    <text evidence="1">The sequence shown here is derived from an EMBL/GenBank/DDBJ whole genome shotgun (WGS) entry which is preliminary data.</text>
</comment>
<dbReference type="EMBL" id="BMLB01000003">
    <property type="protein sequence ID" value="GGK70140.1"/>
    <property type="molecule type" value="Genomic_DNA"/>
</dbReference>
<evidence type="ECO:0000313" key="2">
    <source>
        <dbReference type="Proteomes" id="UP000662111"/>
    </source>
</evidence>
<reference evidence="2" key="1">
    <citation type="journal article" date="2019" name="Int. J. Syst. Evol. Microbiol.">
        <title>The Global Catalogue of Microorganisms (GCM) 10K type strain sequencing project: providing services to taxonomists for standard genome sequencing and annotation.</title>
        <authorList>
            <consortium name="The Broad Institute Genomics Platform"/>
            <consortium name="The Broad Institute Genome Sequencing Center for Infectious Disease"/>
            <person name="Wu L."/>
            <person name="Ma J."/>
        </authorList>
    </citation>
    <scope>NUCLEOTIDE SEQUENCE [LARGE SCALE GENOMIC DNA]</scope>
    <source>
        <strain evidence="2">CGMCC 1.5362</strain>
    </source>
</reference>
<accession>A0ABQ2F8H5</accession>
<protein>
    <recommendedName>
        <fullName evidence="3">Nuclear transport factor 2 family protein</fullName>
    </recommendedName>
</protein>
<name>A0ABQ2F8H5_9MICO</name>
<organism evidence="1 2">
    <name type="scientific">Ornithinimicrobium pekingense</name>
    <dbReference type="NCBI Taxonomy" id="384677"/>
    <lineage>
        <taxon>Bacteria</taxon>
        <taxon>Bacillati</taxon>
        <taxon>Actinomycetota</taxon>
        <taxon>Actinomycetes</taxon>
        <taxon>Micrococcales</taxon>
        <taxon>Ornithinimicrobiaceae</taxon>
        <taxon>Ornithinimicrobium</taxon>
    </lineage>
</organism>
<gene>
    <name evidence="1" type="ORF">GCM10011509_18200</name>
</gene>
<dbReference type="Proteomes" id="UP000662111">
    <property type="component" value="Unassembled WGS sequence"/>
</dbReference>